<dbReference type="EMBL" id="MW182765">
    <property type="protein sequence ID" value="QTE03383.1"/>
    <property type="molecule type" value="Genomic_DNA"/>
</dbReference>
<protein>
    <submittedName>
        <fullName evidence="1">Putative capsid protein</fullName>
    </submittedName>
</protein>
<accession>A0A8A4XB03</accession>
<reference evidence="1" key="1">
    <citation type="submission" date="2020-10" db="EMBL/GenBank/DDBJ databases">
        <title>CRESS DNA virus dark matter in the feces of wild birds.</title>
        <authorList>
            <person name="Yang S."/>
            <person name="Zhang W."/>
        </authorList>
    </citation>
    <scope>NUCLEOTIDE SEQUENCE</scope>
    <source>
        <strain evidence="1">Cra70usv7</strain>
    </source>
</reference>
<organism evidence="1">
    <name type="scientific">Grus japonensis CRESS-DNA-virus sp</name>
    <dbReference type="NCBI Taxonomy" id="2815045"/>
    <lineage>
        <taxon>Viruses</taxon>
        <taxon>Monodnaviria</taxon>
        <taxon>Shotokuvirae</taxon>
        <taxon>Cressdnaviricota</taxon>
    </lineage>
</organism>
<evidence type="ECO:0000313" key="1">
    <source>
        <dbReference type="EMBL" id="QTE03383.1"/>
    </source>
</evidence>
<dbReference type="InterPro" id="IPR029053">
    <property type="entry name" value="Viral_coat"/>
</dbReference>
<name>A0A8A4XB03_9VIRU</name>
<dbReference type="Gene3D" id="2.60.120.20">
    <property type="match status" value="1"/>
</dbReference>
<sequence length="226" mass="25053">MGSIYIKIEFYPLKDFLKRMVRRHRRGGMRRAGKRGRVSMSTKKYVKRVMNANIETKYLDISVSGTATSSAFYALQISNAISQGTSRGNRIGARIKVTGLRYLLEVQPGDNENVCRTFMAAYRPGGTTGSTASIIPALLGMANTDSFRIHKDFLHEARYTPVDGSTSATVGVNKYYRGFIPLKYRLNYGAGSSSVENALVLQFHCDSVIAPNPGITGQIRIYFKDA</sequence>
<proteinExistence type="predicted"/>